<feature type="domain" description="Angiomotin C-terminal" evidence="14">
    <location>
        <begin position="490"/>
        <end position="679"/>
    </location>
</feature>
<evidence type="ECO:0000256" key="3">
    <source>
        <dbReference type="ARBA" id="ARBA00004496"/>
    </source>
</evidence>
<evidence type="ECO:0000313" key="15">
    <source>
        <dbReference type="EMBL" id="NXQ96114.1"/>
    </source>
</evidence>
<dbReference type="GO" id="GO:0016055">
    <property type="term" value="P:Wnt signaling pathway"/>
    <property type="evidence" value="ECO:0007669"/>
    <property type="project" value="UniProtKB-KW"/>
</dbReference>
<dbReference type="GO" id="GO:0030036">
    <property type="term" value="P:actin cytoskeleton organization"/>
    <property type="evidence" value="ECO:0007669"/>
    <property type="project" value="TreeGrafter"/>
</dbReference>
<dbReference type="GO" id="GO:0035329">
    <property type="term" value="P:hippo signaling"/>
    <property type="evidence" value="ECO:0007669"/>
    <property type="project" value="TreeGrafter"/>
</dbReference>
<feature type="compositionally biased region" description="Polar residues" evidence="13">
    <location>
        <begin position="68"/>
        <end position="79"/>
    </location>
</feature>
<dbReference type="Proteomes" id="UP000539599">
    <property type="component" value="Unassembled WGS sequence"/>
</dbReference>
<feature type="region of interest" description="Disordered" evidence="13">
    <location>
        <begin position="651"/>
        <end position="734"/>
    </location>
</feature>
<dbReference type="PANTHER" id="PTHR14826:SF3">
    <property type="entry name" value="ANGIOMOTIN-LIKE PROTEIN 2"/>
    <property type="match status" value="1"/>
</dbReference>
<keyword evidence="6" id="KW-0597">Phosphoprotein</keyword>
<dbReference type="InterPro" id="IPR051747">
    <property type="entry name" value="Angiomotin-like"/>
</dbReference>
<dbReference type="Pfam" id="PF12240">
    <property type="entry name" value="Angiomotin_C"/>
    <property type="match status" value="1"/>
</dbReference>
<evidence type="ECO:0000256" key="13">
    <source>
        <dbReference type="SAM" id="MobiDB-lite"/>
    </source>
</evidence>
<evidence type="ECO:0000256" key="2">
    <source>
        <dbReference type="ARBA" id="ARBA00004188"/>
    </source>
</evidence>
<evidence type="ECO:0000256" key="10">
    <source>
        <dbReference type="ARBA" id="ARBA00023054"/>
    </source>
</evidence>
<dbReference type="PRINTS" id="PR01807">
    <property type="entry name" value="ANGIOMOTIN"/>
</dbReference>
<comment type="caution">
    <text evidence="15">The sequence shown here is derived from an EMBL/GenBank/DDBJ whole genome shotgun (WGS) entry which is preliminary data.</text>
</comment>
<dbReference type="GO" id="GO:0005886">
    <property type="term" value="C:plasma membrane"/>
    <property type="evidence" value="ECO:0007669"/>
    <property type="project" value="TreeGrafter"/>
</dbReference>
<accession>A0A7L2HCI7</accession>
<name>A0A7L2HCI7_SAGSE</name>
<reference evidence="15 16" key="1">
    <citation type="submission" date="2019-09" db="EMBL/GenBank/DDBJ databases">
        <title>Bird 10,000 Genomes (B10K) Project - Family phase.</title>
        <authorList>
            <person name="Zhang G."/>
        </authorList>
    </citation>
    <scope>NUCLEOTIDE SEQUENCE [LARGE SCALE GENOMIC DNA]</scope>
    <source>
        <strain evidence="15">B10K-DU-011-38</strain>
        <tissue evidence="15">Muscle</tissue>
    </source>
</reference>
<dbReference type="GO" id="GO:0055037">
    <property type="term" value="C:recycling endosome"/>
    <property type="evidence" value="ECO:0007669"/>
    <property type="project" value="UniProtKB-SubCell"/>
</dbReference>
<feature type="non-terminal residue" evidence="15">
    <location>
        <position position="734"/>
    </location>
</feature>
<comment type="subcellular location">
    <subcellularLocation>
        <location evidence="2">Cell projection</location>
        <location evidence="2">Podosome</location>
    </subcellularLocation>
    <subcellularLocation>
        <location evidence="3">Cytoplasm</location>
    </subcellularLocation>
    <subcellularLocation>
        <location evidence="1">Recycling endosome</location>
    </subcellularLocation>
</comment>
<evidence type="ECO:0000256" key="9">
    <source>
        <dbReference type="ARBA" id="ARBA00022949"/>
    </source>
</evidence>
<dbReference type="GO" id="GO:0030334">
    <property type="term" value="P:regulation of cell migration"/>
    <property type="evidence" value="ECO:0007669"/>
    <property type="project" value="TreeGrafter"/>
</dbReference>
<dbReference type="InterPro" id="IPR009114">
    <property type="entry name" value="Angiomotin"/>
</dbReference>
<dbReference type="AlphaFoldDB" id="A0A7L2HCI7"/>
<feature type="region of interest" description="Disordered" evidence="13">
    <location>
        <begin position="41"/>
        <end position="85"/>
    </location>
</feature>
<organism evidence="15 16">
    <name type="scientific">Sagittarius serpentarius</name>
    <name type="common">Secretary bird</name>
    <dbReference type="NCBI Taxonomy" id="56258"/>
    <lineage>
        <taxon>Eukaryota</taxon>
        <taxon>Metazoa</taxon>
        <taxon>Chordata</taxon>
        <taxon>Craniata</taxon>
        <taxon>Vertebrata</taxon>
        <taxon>Euteleostomi</taxon>
        <taxon>Archelosauria</taxon>
        <taxon>Archosauria</taxon>
        <taxon>Dinosauria</taxon>
        <taxon>Saurischia</taxon>
        <taxon>Theropoda</taxon>
        <taxon>Coelurosauria</taxon>
        <taxon>Aves</taxon>
        <taxon>Neognathae</taxon>
        <taxon>Neoaves</taxon>
        <taxon>Telluraves</taxon>
        <taxon>Accipitrimorphae</taxon>
        <taxon>Accipitriformes</taxon>
        <taxon>Sagittariidae</taxon>
        <taxon>Sagittarius</taxon>
    </lineage>
</organism>
<keyword evidence="8" id="KW-0967">Endosome</keyword>
<keyword evidence="16" id="KW-1185">Reference proteome</keyword>
<evidence type="ECO:0000256" key="6">
    <source>
        <dbReference type="ARBA" id="ARBA00022553"/>
    </source>
</evidence>
<feature type="compositionally biased region" description="Basic and acidic residues" evidence="13">
    <location>
        <begin position="148"/>
        <end position="165"/>
    </location>
</feature>
<feature type="coiled-coil region" evidence="12">
    <location>
        <begin position="322"/>
        <end position="517"/>
    </location>
</feature>
<keyword evidence="5" id="KW-0963">Cytoplasm</keyword>
<feature type="region of interest" description="Disordered" evidence="13">
    <location>
        <begin position="121"/>
        <end position="165"/>
    </location>
</feature>
<evidence type="ECO:0000256" key="12">
    <source>
        <dbReference type="SAM" id="Coils"/>
    </source>
</evidence>
<keyword evidence="7" id="KW-0879">Wnt signaling pathway</keyword>
<feature type="compositionally biased region" description="Gly residues" evidence="13">
    <location>
        <begin position="41"/>
        <end position="53"/>
    </location>
</feature>
<evidence type="ECO:0000256" key="8">
    <source>
        <dbReference type="ARBA" id="ARBA00022753"/>
    </source>
</evidence>
<evidence type="ECO:0000313" key="16">
    <source>
        <dbReference type="Proteomes" id="UP000539599"/>
    </source>
</evidence>
<feature type="coiled-coil region" evidence="12">
    <location>
        <begin position="548"/>
        <end position="575"/>
    </location>
</feature>
<keyword evidence="11" id="KW-0966">Cell projection</keyword>
<gene>
    <name evidence="15" type="primary">Amotl2</name>
    <name evidence="15" type="ORF">SAGSER_R04272</name>
</gene>
<sequence>MRTAEDSNGTVLHRLIQEQLRYGNLTENRTLLAIQQQALRGGSGGGGGAGGAGSPRSSLESLSPEESQMVQQSTRQEPQGQEHHSDHVYLENSVYRLCQPQHKGEELPTYEEAKAHSQYYASQRGGQQPGGVSPGIRGENGPRGAESGTRRPDEGLKDLKHGHVRSLSERLMRMSLERNGAKAQNPISASHSYPQLSRHHQLAALRGQHPEGPEPRGPPPEYPYVIPSQDAYLGEPRPCSREGPGFQHPEIRGGRAGLAPPNTARIPLSIPLLPPCRVPPTHVPAAFLPPPGTLCPGTLGPAGVEALVSAQAVSASSRLARADAVLRENERLQRESEKLRRELESCAEKASRIQKLESEIQRISEDYENLVKASSKREALEKAMRNKRDGEMRRLQDFNRDLKERLESANKQLASKTQESQESNQGSVAKLLAQSYEHQQEKEKLEREVSLLRSANEDQRRRAELLEQALGSAQARAAKAEAELRKKRAYVEKVERLQAALGQLQAACEKREQLELRLRTRLEQELKMLRAQQRQAGVAGGGTPELSAHTLSEQLREKEEKILALEADMTKWEQKYLEECTMRQFAMDAAATAAAQRDTTLISHSPRHSPNSSFNEDLLLASHKHQEMENRLKALHAQILEKDAVIKVLQQRSRRDPSKALQGSLRPAKSVPSVFAASAAPSWPGAGQSDRLAEGSSRGSTGTATAEGAAAPATLPPPSHSKHGSKDGSTQTDG</sequence>
<dbReference type="GO" id="GO:0001525">
    <property type="term" value="P:angiogenesis"/>
    <property type="evidence" value="ECO:0007669"/>
    <property type="project" value="TreeGrafter"/>
</dbReference>
<protein>
    <submittedName>
        <fullName evidence="15">AMOL2 protein</fullName>
    </submittedName>
</protein>
<evidence type="ECO:0000256" key="1">
    <source>
        <dbReference type="ARBA" id="ARBA00004172"/>
    </source>
</evidence>
<feature type="compositionally biased region" description="Low complexity" evidence="13">
    <location>
        <begin position="667"/>
        <end position="687"/>
    </location>
</feature>
<feature type="compositionally biased region" description="Low complexity" evidence="13">
    <location>
        <begin position="54"/>
        <end position="67"/>
    </location>
</feature>
<keyword evidence="10 12" id="KW-0175">Coiled coil</keyword>
<evidence type="ECO:0000256" key="7">
    <source>
        <dbReference type="ARBA" id="ARBA00022687"/>
    </source>
</evidence>
<comment type="similarity">
    <text evidence="4">Belongs to the angiomotin family.</text>
</comment>
<evidence type="ECO:0000256" key="11">
    <source>
        <dbReference type="ARBA" id="ARBA00023273"/>
    </source>
</evidence>
<dbReference type="EMBL" id="VWYJ01009311">
    <property type="protein sequence ID" value="NXQ96114.1"/>
    <property type="molecule type" value="Genomic_DNA"/>
</dbReference>
<feature type="compositionally biased region" description="Low complexity" evidence="13">
    <location>
        <begin position="694"/>
        <end position="713"/>
    </location>
</feature>
<feature type="non-terminal residue" evidence="15">
    <location>
        <position position="1"/>
    </location>
</feature>
<evidence type="ECO:0000256" key="5">
    <source>
        <dbReference type="ARBA" id="ARBA00022490"/>
    </source>
</evidence>
<dbReference type="GO" id="GO:0003365">
    <property type="term" value="P:establishment of cell polarity involved in ameboidal cell migration"/>
    <property type="evidence" value="ECO:0007669"/>
    <property type="project" value="TreeGrafter"/>
</dbReference>
<dbReference type="PANTHER" id="PTHR14826">
    <property type="entry name" value="ANGIOMOTIN"/>
    <property type="match status" value="1"/>
</dbReference>
<dbReference type="GO" id="GO:0002102">
    <property type="term" value="C:podosome"/>
    <property type="evidence" value="ECO:0007669"/>
    <property type="project" value="UniProtKB-SubCell"/>
</dbReference>
<keyword evidence="9" id="KW-0965">Cell junction</keyword>
<dbReference type="GO" id="GO:0005923">
    <property type="term" value="C:bicellular tight junction"/>
    <property type="evidence" value="ECO:0007669"/>
    <property type="project" value="TreeGrafter"/>
</dbReference>
<evidence type="ECO:0000259" key="14">
    <source>
        <dbReference type="Pfam" id="PF12240"/>
    </source>
</evidence>
<proteinExistence type="inferred from homology"/>
<dbReference type="InterPro" id="IPR024646">
    <property type="entry name" value="Angiomotin_C"/>
</dbReference>
<evidence type="ECO:0000256" key="4">
    <source>
        <dbReference type="ARBA" id="ARBA00010300"/>
    </source>
</evidence>